<gene>
    <name evidence="3" type="ORF">TARUN_6608</name>
</gene>
<comment type="caution">
    <text evidence="3">The sequence shown here is derived from an EMBL/GenBank/DDBJ whole genome shotgun (WGS) entry which is preliminary data.</text>
</comment>
<dbReference type="AlphaFoldDB" id="A0A395NHR0"/>
<dbReference type="PANTHER" id="PTHR10039:SF5">
    <property type="entry name" value="NACHT DOMAIN-CONTAINING PROTEIN"/>
    <property type="match status" value="1"/>
</dbReference>
<proteinExistence type="predicted"/>
<evidence type="ECO:0000256" key="1">
    <source>
        <dbReference type="ARBA" id="ARBA00022737"/>
    </source>
</evidence>
<organism evidence="3 4">
    <name type="scientific">Trichoderma arundinaceum</name>
    <dbReference type="NCBI Taxonomy" id="490622"/>
    <lineage>
        <taxon>Eukaryota</taxon>
        <taxon>Fungi</taxon>
        <taxon>Dikarya</taxon>
        <taxon>Ascomycota</taxon>
        <taxon>Pezizomycotina</taxon>
        <taxon>Sordariomycetes</taxon>
        <taxon>Hypocreomycetidae</taxon>
        <taxon>Hypocreales</taxon>
        <taxon>Hypocreaceae</taxon>
        <taxon>Trichoderma</taxon>
    </lineage>
</organism>
<feature type="domain" description="Nephrocystin 3-like N-terminal" evidence="2">
    <location>
        <begin position="47"/>
        <end position="133"/>
    </location>
</feature>
<dbReference type="STRING" id="490622.A0A395NHR0"/>
<protein>
    <submittedName>
        <fullName evidence="3">Pfs, nb-arc and ankyrin domain</fullName>
    </submittedName>
</protein>
<dbReference type="EMBL" id="PXOA01000420">
    <property type="protein sequence ID" value="RFU75632.1"/>
    <property type="molecule type" value="Genomic_DNA"/>
</dbReference>
<accession>A0A395NHR0</accession>
<dbReference type="Pfam" id="PF24883">
    <property type="entry name" value="NPHP3_N"/>
    <property type="match status" value="1"/>
</dbReference>
<keyword evidence="1" id="KW-0677">Repeat</keyword>
<dbReference type="PANTHER" id="PTHR10039">
    <property type="entry name" value="AMELOGENIN"/>
    <property type="match status" value="1"/>
</dbReference>
<name>A0A395NHR0_TRIAR</name>
<reference evidence="3 4" key="1">
    <citation type="journal article" date="2018" name="PLoS Pathog.">
        <title>Evolution of structural diversity of trichothecenes, a family of toxins produced by plant pathogenic and entomopathogenic fungi.</title>
        <authorList>
            <person name="Proctor R.H."/>
            <person name="McCormick S.P."/>
            <person name="Kim H.S."/>
            <person name="Cardoza R.E."/>
            <person name="Stanley A.M."/>
            <person name="Lindo L."/>
            <person name="Kelly A."/>
            <person name="Brown D.W."/>
            <person name="Lee T."/>
            <person name="Vaughan M.M."/>
            <person name="Alexander N.J."/>
            <person name="Busman M."/>
            <person name="Gutierrez S."/>
        </authorList>
    </citation>
    <scope>NUCLEOTIDE SEQUENCE [LARGE SCALE GENOMIC DNA]</scope>
    <source>
        <strain evidence="3 4">IBT 40837</strain>
    </source>
</reference>
<dbReference type="Proteomes" id="UP000266272">
    <property type="component" value="Unassembled WGS sequence"/>
</dbReference>
<dbReference type="OrthoDB" id="5105065at2759"/>
<evidence type="ECO:0000313" key="4">
    <source>
        <dbReference type="Proteomes" id="UP000266272"/>
    </source>
</evidence>
<dbReference type="InterPro" id="IPR056884">
    <property type="entry name" value="NPHP3-like_N"/>
</dbReference>
<evidence type="ECO:0000313" key="3">
    <source>
        <dbReference type="EMBL" id="RFU75632.1"/>
    </source>
</evidence>
<sequence length="169" mass="19485">MWTIVKREEDDGANEISRLLSREEILESLKFLEIHWRRDNIRPAYGKTCQWLLKHPDDVSWLNPDKFDDHKGFLWIKGGFGSGKSTLMKFAYENTLKQYADGHTAFVGFFFNAMGDKLRNQQKACTVFDSSVDATVSRPPGRIRSIKPLALPYKSKRGLGPEPSPRYFL</sequence>
<keyword evidence="4" id="KW-1185">Reference proteome</keyword>
<evidence type="ECO:0000259" key="2">
    <source>
        <dbReference type="Pfam" id="PF24883"/>
    </source>
</evidence>